<dbReference type="InterPro" id="IPR025705">
    <property type="entry name" value="Beta_hexosaminidase_sua/sub"/>
</dbReference>
<gene>
    <name evidence="9" type="ORF">DGYR_LOCUS7123</name>
</gene>
<dbReference type="EMBL" id="CAJFCJ010000009">
    <property type="protein sequence ID" value="CAD5118802.1"/>
    <property type="molecule type" value="Genomic_DNA"/>
</dbReference>
<feature type="transmembrane region" description="Helical" evidence="6">
    <location>
        <begin position="12"/>
        <end position="32"/>
    </location>
</feature>
<keyword evidence="4" id="KW-0378">Hydrolase</keyword>
<dbReference type="PRINTS" id="PR00738">
    <property type="entry name" value="GLHYDRLASE20"/>
</dbReference>
<sequence length="829" mass="95111">MYPRVTLKFEKVVKCFFIVFGIILLFIFYIGVPKSDPKRKGTRNNLQANIKSERTQYASLSDVGLFLKVSIKVFKSNGSVTIVFTNTGIKTIFFDDDWFIALSVTNGKYNNFDKFHCKRENNVLDGFFITICPDVPILEGQSVSLSMQKRSVIRSNFFPNWYVADSKLNFVLLESTKDEDCNFVHFMDDVDEREERRGFESLSAEGSTLDEDVSLKILPKPLKLRKLSNDVVRLNHDDFRIVISNGLNLEAFYLSDRTGIPLFNHETDVPSSMKQIELKLLDKLDIDCKECSVRNGGYKIRVIPENEIIIIEAVTREGIMSGIQSFISINNEGQVPHVLIIDAPRYDYRGIHVDTARNFVDKEEIFKILEIMALYKMNKFIFQLADDEAWRLEVPSIPELTDYGSKRSFCNTKECEFMLPYLGSDPTDEARKLYNVADYKEILKKAESFSIEVIPLIDLPGHSKAAIKAVKKRNDIRLDDDDDASSYNSIQGYSNNVINSCLNSTWNFYSIILSTLTNLHEEIQPLKRFHIGADEVPREACSLSPACKKIGVKSCHNYGVQKIIKLAKKHNIKVQAWADAVLAISSKTVTKIPQSVKDNLLLNLWRPESHRAPLLLSKGFNLIVSNADYYYLDQPDTPYGDSWGLNWAAKYIDMKKIFRSSPAKLATCKNCSINSGKIAGIQGSVWTETIRTSHRLDEMIFPRLLAIAERGWSKPLFEDSPAEFNKEWNEFRNIVSRNELPRLEELGVEYSLPRPYVGIKNGLVEAYTEYPTLPIVYTTDKIQYKLFIQKSRLEDGIYYFSSRTFNVNERKRRYSLPRRVHISRGSITY</sequence>
<dbReference type="Gene3D" id="3.20.20.80">
    <property type="entry name" value="Glycosidases"/>
    <property type="match status" value="1"/>
</dbReference>
<dbReference type="OrthoDB" id="428480at2759"/>
<dbReference type="GO" id="GO:0004563">
    <property type="term" value="F:beta-N-acetylhexosaminidase activity"/>
    <property type="evidence" value="ECO:0007669"/>
    <property type="project" value="UniProtKB-EC"/>
</dbReference>
<evidence type="ECO:0000256" key="4">
    <source>
        <dbReference type="ARBA" id="ARBA00022801"/>
    </source>
</evidence>
<evidence type="ECO:0000256" key="5">
    <source>
        <dbReference type="PIRSR" id="PIRSR625705-1"/>
    </source>
</evidence>
<reference evidence="9 10" key="1">
    <citation type="submission" date="2020-08" db="EMBL/GenBank/DDBJ databases">
        <authorList>
            <person name="Hejnol A."/>
        </authorList>
    </citation>
    <scope>NUCLEOTIDE SEQUENCE [LARGE SCALE GENOMIC DNA]</scope>
</reference>
<dbReference type="InterPro" id="IPR029018">
    <property type="entry name" value="Hex-like_dom2"/>
</dbReference>
<dbReference type="InterPro" id="IPR014756">
    <property type="entry name" value="Ig_E-set"/>
</dbReference>
<keyword evidence="6" id="KW-0812">Transmembrane</keyword>
<evidence type="ECO:0000256" key="6">
    <source>
        <dbReference type="SAM" id="Phobius"/>
    </source>
</evidence>
<dbReference type="Pfam" id="PF03174">
    <property type="entry name" value="CHB_HEX_C"/>
    <property type="match status" value="1"/>
</dbReference>
<feature type="domain" description="Chitobiase C-terminal" evidence="8">
    <location>
        <begin position="739"/>
        <end position="782"/>
    </location>
</feature>
<dbReference type="SUPFAM" id="SSF81296">
    <property type="entry name" value="E set domains"/>
    <property type="match status" value="1"/>
</dbReference>
<dbReference type="PANTHER" id="PTHR22600">
    <property type="entry name" value="BETA-HEXOSAMINIDASE"/>
    <property type="match status" value="1"/>
</dbReference>
<dbReference type="InterPro" id="IPR004867">
    <property type="entry name" value="CHB_C_dom"/>
</dbReference>
<evidence type="ECO:0000256" key="2">
    <source>
        <dbReference type="ARBA" id="ARBA00006285"/>
    </source>
</evidence>
<keyword evidence="10" id="KW-1185">Reference proteome</keyword>
<evidence type="ECO:0000259" key="8">
    <source>
        <dbReference type="Pfam" id="PF03174"/>
    </source>
</evidence>
<accession>A0A7I8VW36</accession>
<protein>
    <recommendedName>
        <fullName evidence="3">beta-N-acetylhexosaminidase</fullName>
        <ecNumber evidence="3">3.2.1.52</ecNumber>
    </recommendedName>
</protein>
<dbReference type="EC" id="3.2.1.52" evidence="3"/>
<evidence type="ECO:0000313" key="10">
    <source>
        <dbReference type="Proteomes" id="UP000549394"/>
    </source>
</evidence>
<dbReference type="InterPro" id="IPR015883">
    <property type="entry name" value="Glyco_hydro_20_cat"/>
</dbReference>
<keyword evidence="6" id="KW-1133">Transmembrane helix</keyword>
<name>A0A7I8VW36_9ANNE</name>
<dbReference type="Pfam" id="PF00728">
    <property type="entry name" value="Glyco_hydro_20"/>
    <property type="match status" value="1"/>
</dbReference>
<comment type="similarity">
    <text evidence="2">Belongs to the glycosyl hydrolase 20 family.</text>
</comment>
<dbReference type="Gene3D" id="3.30.379.10">
    <property type="entry name" value="Chitobiase/beta-hexosaminidase domain 2-like"/>
    <property type="match status" value="1"/>
</dbReference>
<dbReference type="SUPFAM" id="SSF55545">
    <property type="entry name" value="beta-N-acetylhexosaminidase-like domain"/>
    <property type="match status" value="1"/>
</dbReference>
<dbReference type="PANTHER" id="PTHR22600:SF57">
    <property type="entry name" value="BETA-N-ACETYLHEXOSAMINIDASE"/>
    <property type="match status" value="1"/>
</dbReference>
<dbReference type="InterPro" id="IPR017853">
    <property type="entry name" value="GH"/>
</dbReference>
<evidence type="ECO:0000256" key="1">
    <source>
        <dbReference type="ARBA" id="ARBA00001231"/>
    </source>
</evidence>
<feature type="active site" description="Proton donor" evidence="5">
    <location>
        <position position="535"/>
    </location>
</feature>
<dbReference type="GO" id="GO:0016020">
    <property type="term" value="C:membrane"/>
    <property type="evidence" value="ECO:0007669"/>
    <property type="project" value="TreeGrafter"/>
</dbReference>
<dbReference type="SUPFAM" id="SSF51445">
    <property type="entry name" value="(Trans)glycosidases"/>
    <property type="match status" value="1"/>
</dbReference>
<dbReference type="GO" id="GO:0005975">
    <property type="term" value="P:carbohydrate metabolic process"/>
    <property type="evidence" value="ECO:0007669"/>
    <property type="project" value="InterPro"/>
</dbReference>
<evidence type="ECO:0000259" key="7">
    <source>
        <dbReference type="Pfam" id="PF00728"/>
    </source>
</evidence>
<dbReference type="Proteomes" id="UP000549394">
    <property type="component" value="Unassembled WGS sequence"/>
</dbReference>
<feature type="domain" description="Glycoside hydrolase family 20 catalytic" evidence="7">
    <location>
        <begin position="346"/>
        <end position="714"/>
    </location>
</feature>
<comment type="catalytic activity">
    <reaction evidence="1">
        <text>Hydrolysis of terminal non-reducing N-acetyl-D-hexosamine residues in N-acetyl-beta-D-hexosaminides.</text>
        <dbReference type="EC" id="3.2.1.52"/>
    </reaction>
</comment>
<proteinExistence type="inferred from homology"/>
<keyword evidence="6" id="KW-0472">Membrane</keyword>
<evidence type="ECO:0000313" key="9">
    <source>
        <dbReference type="EMBL" id="CAD5118802.1"/>
    </source>
</evidence>
<organism evidence="9 10">
    <name type="scientific">Dimorphilus gyrociliatus</name>
    <dbReference type="NCBI Taxonomy" id="2664684"/>
    <lineage>
        <taxon>Eukaryota</taxon>
        <taxon>Metazoa</taxon>
        <taxon>Spiralia</taxon>
        <taxon>Lophotrochozoa</taxon>
        <taxon>Annelida</taxon>
        <taxon>Polychaeta</taxon>
        <taxon>Polychaeta incertae sedis</taxon>
        <taxon>Dinophilidae</taxon>
        <taxon>Dimorphilus</taxon>
    </lineage>
</organism>
<comment type="caution">
    <text evidence="9">The sequence shown here is derived from an EMBL/GenBank/DDBJ whole genome shotgun (WGS) entry which is preliminary data.</text>
</comment>
<dbReference type="AlphaFoldDB" id="A0A7I8VW36"/>
<dbReference type="GO" id="GO:0030203">
    <property type="term" value="P:glycosaminoglycan metabolic process"/>
    <property type="evidence" value="ECO:0007669"/>
    <property type="project" value="TreeGrafter"/>
</dbReference>
<evidence type="ECO:0000256" key="3">
    <source>
        <dbReference type="ARBA" id="ARBA00012663"/>
    </source>
</evidence>